<gene>
    <name evidence="1" type="primary">pseG</name>
    <name evidence="1" type="ORF">C6Y39_04960</name>
</gene>
<evidence type="ECO:0000313" key="2">
    <source>
        <dbReference type="Proteomes" id="UP000239539"/>
    </source>
</evidence>
<dbReference type="Gene3D" id="3.40.50.11190">
    <property type="match status" value="1"/>
</dbReference>
<dbReference type="GO" id="GO:0016787">
    <property type="term" value="F:hydrolase activity"/>
    <property type="evidence" value="ECO:0007669"/>
    <property type="project" value="UniProtKB-KW"/>
</dbReference>
<name>A0ABX5CR38_9ALTE</name>
<proteinExistence type="predicted"/>
<sequence length="358" mass="39444">MVFRVDGTAQIGLGHVMRCLTLATQLLPLHSITFLCCALPLTLQQQIQRAGIAILTTPSLDEGELEDNASAVLNEVEQASHATHCIALLDDMNDESIDMLIVDHYQLSASFSKVMRSRCKHIVVIDDLANRQHDCDVILDQNLFEDFEFRYDQLVPPHCQKLLGPEFAILRNEFYRAPPMPRNDNHILVCFGGSDPGNLTERVVDVLIELKSLTFSADIVVGAAYSSVNALEAKVERLPNAKLHVACGHISELMKSANTMIGAGGSMHWERAASGVAGIIITLADNQVETTRCLHERHCCLWLGACDEVTNEDISKAVEFAINSPQEMRKLANNAVSLVSANKNPSFVMDTILNIVTR</sequence>
<evidence type="ECO:0000313" key="1">
    <source>
        <dbReference type="EMBL" id="PRO70028.1"/>
    </source>
</evidence>
<keyword evidence="2" id="KW-1185">Reference proteome</keyword>
<dbReference type="SUPFAM" id="SSF53756">
    <property type="entry name" value="UDP-Glycosyltransferase/glycogen phosphorylase"/>
    <property type="match status" value="1"/>
</dbReference>
<dbReference type="Gene3D" id="3.40.50.2000">
    <property type="entry name" value="Glycogen Phosphorylase B"/>
    <property type="match status" value="1"/>
</dbReference>
<dbReference type="Proteomes" id="UP000239539">
    <property type="component" value="Unassembled WGS sequence"/>
</dbReference>
<dbReference type="NCBIfam" id="TIGR03590">
    <property type="entry name" value="PseG"/>
    <property type="match status" value="1"/>
</dbReference>
<dbReference type="EMBL" id="PVNO01000013">
    <property type="protein sequence ID" value="PRO70028.1"/>
    <property type="molecule type" value="Genomic_DNA"/>
</dbReference>
<protein>
    <submittedName>
        <fullName evidence="1">UDP-2,4-diacetamido-2,4, 6-trideoxy-beta-L-altropyranose hydrolase</fullName>
    </submittedName>
</protein>
<dbReference type="InterPro" id="IPR020023">
    <property type="entry name" value="PseG"/>
</dbReference>
<keyword evidence="1" id="KW-0378">Hydrolase</keyword>
<reference evidence="2" key="1">
    <citation type="journal article" date="2020" name="Int. J. Syst. Evol. Microbiol.">
        <title>Alteromonas alba sp. nov., a marine bacterium isolated from the seawater of the West Pacific Ocean.</title>
        <authorList>
            <person name="Sun C."/>
            <person name="Wu Y.-H."/>
            <person name="Xamxidin M."/>
            <person name="Cheng H."/>
            <person name="Xu X.-W."/>
        </authorList>
    </citation>
    <scope>NUCLEOTIDE SEQUENCE [LARGE SCALE GENOMIC DNA]</scope>
    <source>
        <strain evidence="2">9a2</strain>
    </source>
</reference>
<comment type="caution">
    <text evidence="1">The sequence shown here is derived from an EMBL/GenBank/DDBJ whole genome shotgun (WGS) entry which is preliminary data.</text>
</comment>
<accession>A0ABX5CR38</accession>
<organism evidence="1 2">
    <name type="scientific">Alteromonas gracilis</name>
    <dbReference type="NCBI Taxonomy" id="1479524"/>
    <lineage>
        <taxon>Bacteria</taxon>
        <taxon>Pseudomonadati</taxon>
        <taxon>Pseudomonadota</taxon>
        <taxon>Gammaproteobacteria</taxon>
        <taxon>Alteromonadales</taxon>
        <taxon>Alteromonadaceae</taxon>
        <taxon>Alteromonas/Salinimonas group</taxon>
        <taxon>Alteromonas</taxon>
    </lineage>
</organism>